<dbReference type="Gene3D" id="3.30.1330.30">
    <property type="match status" value="1"/>
</dbReference>
<keyword evidence="3" id="KW-1185">Reference proteome</keyword>
<reference evidence="3" key="1">
    <citation type="submission" date="2019-04" db="EMBL/GenBank/DDBJ databases">
        <title>Complete genome sequence of Sphingomonas sp. W1-2-3.</title>
        <authorList>
            <person name="Im W.T."/>
        </authorList>
    </citation>
    <scope>NUCLEOTIDE SEQUENCE [LARGE SCALE GENOMIC DNA]</scope>
    <source>
        <strain evidence="3">W1-2-3</strain>
    </source>
</reference>
<accession>A0A4D7C5I0</accession>
<dbReference type="Pfam" id="PF04296">
    <property type="entry name" value="YlxR"/>
    <property type="match status" value="1"/>
</dbReference>
<dbReference type="KEGG" id="hgn:E6W36_02640"/>
<evidence type="ECO:0000259" key="1">
    <source>
        <dbReference type="Pfam" id="PF04296"/>
    </source>
</evidence>
<protein>
    <submittedName>
        <fullName evidence="2">DUF448 domain-containing protein</fullName>
    </submittedName>
</protein>
<dbReference type="PANTHER" id="PTHR34215">
    <property type="entry name" value="BLL0784 PROTEIN"/>
    <property type="match status" value="1"/>
</dbReference>
<dbReference type="SUPFAM" id="SSF64376">
    <property type="entry name" value="YlxR-like"/>
    <property type="match status" value="1"/>
</dbReference>
<dbReference type="InterPro" id="IPR029064">
    <property type="entry name" value="Ribosomal_eL30-like_sf"/>
</dbReference>
<organism evidence="2 3">
    <name type="scientific">Hankyongella ginsenosidimutans</name>
    <dbReference type="NCBI Taxonomy" id="1763828"/>
    <lineage>
        <taxon>Bacteria</taxon>
        <taxon>Pseudomonadati</taxon>
        <taxon>Pseudomonadota</taxon>
        <taxon>Alphaproteobacteria</taxon>
        <taxon>Sphingomonadales</taxon>
        <taxon>Sphingomonadaceae</taxon>
        <taxon>Hankyongella</taxon>
    </lineage>
</organism>
<sequence length="197" mass="20964">MTERARDESRLDPDAGPERRCILSGAHGERVALIRLVRAPDGRILPDLGAKLPGRGAWLAPDRAAILKALHNGKLKGACARAFRTGEITVDPALVDLLDSGLARRALDRLGLERKAGNLLFGAEKIADAIAAGKVHALLHAGDAADDGVRWLDNALARIDPGSYCMSLPISREQLSLALGRENVVHIAAIDSKLLNA</sequence>
<dbReference type="InterPro" id="IPR007393">
    <property type="entry name" value="YlxR_dom"/>
</dbReference>
<dbReference type="RefSeq" id="WP_222873676.1">
    <property type="nucleotide sequence ID" value="NZ_CP039704.1"/>
</dbReference>
<dbReference type="SUPFAM" id="SSF55315">
    <property type="entry name" value="L30e-like"/>
    <property type="match status" value="1"/>
</dbReference>
<dbReference type="Gene3D" id="3.30.1230.10">
    <property type="entry name" value="YlxR-like"/>
    <property type="match status" value="1"/>
</dbReference>
<proteinExistence type="predicted"/>
<dbReference type="PANTHER" id="PTHR34215:SF1">
    <property type="entry name" value="YLXR DOMAIN-CONTAINING PROTEIN"/>
    <property type="match status" value="1"/>
</dbReference>
<dbReference type="AlphaFoldDB" id="A0A4D7C5I0"/>
<dbReference type="EMBL" id="CP039704">
    <property type="protein sequence ID" value="QCI78900.1"/>
    <property type="molecule type" value="Genomic_DNA"/>
</dbReference>
<feature type="domain" description="YlxR" evidence="1">
    <location>
        <begin position="19"/>
        <end position="79"/>
    </location>
</feature>
<dbReference type="InterPro" id="IPR035931">
    <property type="entry name" value="YlxR-like_sf"/>
</dbReference>
<name>A0A4D7C5I0_9SPHN</name>
<gene>
    <name evidence="2" type="ORF">E6W36_02640</name>
</gene>
<evidence type="ECO:0000313" key="3">
    <source>
        <dbReference type="Proteomes" id="UP000298714"/>
    </source>
</evidence>
<dbReference type="InterPro" id="IPR037465">
    <property type="entry name" value="YlxR"/>
</dbReference>
<evidence type="ECO:0000313" key="2">
    <source>
        <dbReference type="EMBL" id="QCI78900.1"/>
    </source>
</evidence>
<dbReference type="Proteomes" id="UP000298714">
    <property type="component" value="Chromosome"/>
</dbReference>